<evidence type="ECO:0000256" key="4">
    <source>
        <dbReference type="ARBA" id="ARBA00022427"/>
    </source>
</evidence>
<evidence type="ECO:0000256" key="7">
    <source>
        <dbReference type="ARBA" id="ARBA00022949"/>
    </source>
</evidence>
<evidence type="ECO:0000256" key="3">
    <source>
        <dbReference type="ARBA" id="ARBA00008295"/>
    </source>
</evidence>
<keyword evidence="9 11" id="KW-0472">Membrane</keyword>
<evidence type="ECO:0000256" key="5">
    <source>
        <dbReference type="ARBA" id="ARBA00022475"/>
    </source>
</evidence>
<keyword evidence="8 11" id="KW-1133">Transmembrane helix</keyword>
<evidence type="ECO:0000256" key="9">
    <source>
        <dbReference type="ARBA" id="ARBA00023136"/>
    </source>
</evidence>
<dbReference type="AlphaFoldDB" id="A0A3P9CAE9"/>
<accession>A0A3P9CAE9</accession>
<proteinExistence type="inferred from homology"/>
<keyword evidence="14" id="KW-1185">Reference proteome</keyword>
<keyword evidence="7" id="KW-0965">Cell junction</keyword>
<reference evidence="13" key="2">
    <citation type="submission" date="2025-08" db="UniProtKB">
        <authorList>
            <consortium name="Ensembl"/>
        </authorList>
    </citation>
    <scope>IDENTIFICATION</scope>
</reference>
<organism evidence="13 14">
    <name type="scientific">Maylandia zebra</name>
    <name type="common">zebra mbuna</name>
    <dbReference type="NCBI Taxonomy" id="106582"/>
    <lineage>
        <taxon>Eukaryota</taxon>
        <taxon>Metazoa</taxon>
        <taxon>Chordata</taxon>
        <taxon>Craniata</taxon>
        <taxon>Vertebrata</taxon>
        <taxon>Euteleostomi</taxon>
        <taxon>Actinopterygii</taxon>
        <taxon>Neopterygii</taxon>
        <taxon>Teleostei</taxon>
        <taxon>Neoteleostei</taxon>
        <taxon>Acanthomorphata</taxon>
        <taxon>Ovalentaria</taxon>
        <taxon>Cichlomorphae</taxon>
        <taxon>Cichliformes</taxon>
        <taxon>Cichlidae</taxon>
        <taxon>African cichlids</taxon>
        <taxon>Pseudocrenilabrinae</taxon>
        <taxon>Haplochromini</taxon>
        <taxon>Maylandia</taxon>
        <taxon>Maylandia zebra complex</taxon>
    </lineage>
</organism>
<comment type="similarity">
    <text evidence="3">Belongs to the claudin family.</text>
</comment>
<dbReference type="PROSITE" id="PS01346">
    <property type="entry name" value="CLAUDIN"/>
    <property type="match status" value="1"/>
</dbReference>
<dbReference type="Gene3D" id="1.20.140.150">
    <property type="match status" value="1"/>
</dbReference>
<dbReference type="GO" id="GO:0005198">
    <property type="term" value="F:structural molecule activity"/>
    <property type="evidence" value="ECO:0007669"/>
    <property type="project" value="InterPro"/>
</dbReference>
<keyword evidence="6 11" id="KW-0812">Transmembrane</keyword>
<feature type="transmembrane region" description="Helical" evidence="11">
    <location>
        <begin position="162"/>
        <end position="182"/>
    </location>
</feature>
<evidence type="ECO:0000313" key="14">
    <source>
        <dbReference type="Proteomes" id="UP000265160"/>
    </source>
</evidence>
<comment type="subcellular location">
    <subcellularLocation>
        <location evidence="1">Cell junction</location>
        <location evidence="1">Tight junction</location>
    </subcellularLocation>
    <subcellularLocation>
        <location evidence="2">Cell membrane</location>
        <topology evidence="2">Multi-pass membrane protein</topology>
    </subcellularLocation>
</comment>
<feature type="transmembrane region" description="Helical" evidence="11">
    <location>
        <begin position="80"/>
        <end position="99"/>
    </location>
</feature>
<dbReference type="InterPro" id="IPR017974">
    <property type="entry name" value="Claudin_CS"/>
</dbReference>
<feature type="signal peptide" evidence="12">
    <location>
        <begin position="1"/>
        <end position="20"/>
    </location>
</feature>
<dbReference type="Ensembl" id="ENSMZET00005019482.1">
    <property type="protein sequence ID" value="ENSMZEP00005018876.1"/>
    <property type="gene ID" value="ENSMZEG00005014168.1"/>
</dbReference>
<dbReference type="InterPro" id="IPR006187">
    <property type="entry name" value="Claudin"/>
</dbReference>
<keyword evidence="4" id="KW-0796">Tight junction</keyword>
<keyword evidence="12" id="KW-0732">Signal</keyword>
<evidence type="ECO:0000256" key="8">
    <source>
        <dbReference type="ARBA" id="ARBA00022989"/>
    </source>
</evidence>
<evidence type="ECO:0000256" key="10">
    <source>
        <dbReference type="SAM" id="MobiDB-lite"/>
    </source>
</evidence>
<dbReference type="GO" id="GO:0005923">
    <property type="term" value="C:bicellular tight junction"/>
    <property type="evidence" value="ECO:0007669"/>
    <property type="project" value="UniProtKB-SubCell"/>
</dbReference>
<evidence type="ECO:0000313" key="13">
    <source>
        <dbReference type="Ensembl" id="ENSMZEP00005018876.1"/>
    </source>
</evidence>
<reference evidence="13" key="3">
    <citation type="submission" date="2025-09" db="UniProtKB">
        <authorList>
            <consortium name="Ensembl"/>
        </authorList>
    </citation>
    <scope>IDENTIFICATION</scope>
</reference>
<feature type="compositionally biased region" description="Polar residues" evidence="10">
    <location>
        <begin position="249"/>
        <end position="277"/>
    </location>
</feature>
<evidence type="ECO:0000256" key="2">
    <source>
        <dbReference type="ARBA" id="ARBA00004651"/>
    </source>
</evidence>
<dbReference type="STRING" id="106582.ENSMZEP00005018876"/>
<evidence type="ECO:0000256" key="6">
    <source>
        <dbReference type="ARBA" id="ARBA00022692"/>
    </source>
</evidence>
<evidence type="ECO:0000256" key="12">
    <source>
        <dbReference type="SAM" id="SignalP"/>
    </source>
</evidence>
<dbReference type="GO" id="GO:0005886">
    <property type="term" value="C:plasma membrane"/>
    <property type="evidence" value="ECO:0007669"/>
    <property type="project" value="UniProtKB-SubCell"/>
</dbReference>
<feature type="region of interest" description="Disordered" evidence="10">
    <location>
        <begin position="191"/>
        <end position="277"/>
    </location>
</feature>
<feature type="chain" id="PRO_5018118499" evidence="12">
    <location>
        <begin position="21"/>
        <end position="277"/>
    </location>
</feature>
<dbReference type="PANTHER" id="PTHR12002">
    <property type="entry name" value="CLAUDIN"/>
    <property type="match status" value="1"/>
</dbReference>
<protein>
    <submittedName>
        <fullName evidence="13">Claudin 20</fullName>
    </submittedName>
</protein>
<name>A0A3P9CAE9_9CICH</name>
<evidence type="ECO:0000256" key="11">
    <source>
        <dbReference type="SAM" id="Phobius"/>
    </source>
</evidence>
<sequence length="277" mass="30004">MLSAAIQILAFALALLGVLGAVVATLMPNWKVSINVWTSIMTPISQMQGLWMDCVWYSSGVFSCTVRTRCCRCAAPAGRADGMVLSCVVALFGLCLPLWGSNVLAGGQPQSKGAHSHRCGGLLHPGQPPLPRTRVLVHQRSHHCFLTTDLPDSSKYQPGGALWSRSLCWILLAGGSFFVCRVRKENEATGLRFPADPTDSRCTQMSGGAGAASRTQSAENRKKTVQLQVDSVKLEKPTPRKRQEHHSSPSKLPQTDIRTATACRSTSEAHGYTETWS</sequence>
<dbReference type="GeneTree" id="ENSGT00940000161252"/>
<evidence type="ECO:0000256" key="1">
    <source>
        <dbReference type="ARBA" id="ARBA00004435"/>
    </source>
</evidence>
<dbReference type="Proteomes" id="UP000265160">
    <property type="component" value="LG15"/>
</dbReference>
<reference evidence="13 14" key="1">
    <citation type="journal article" date="2014" name="Nature">
        <title>The genomic substrate for adaptive radiation in African cichlid fish.</title>
        <authorList>
            <person name="Brawand D."/>
            <person name="Wagner C.E."/>
            <person name="Li Y.I."/>
            <person name="Malinsky M."/>
            <person name="Keller I."/>
            <person name="Fan S."/>
            <person name="Simakov O."/>
            <person name="Ng A.Y."/>
            <person name="Lim Z.W."/>
            <person name="Bezault E."/>
            <person name="Turner-Maier J."/>
            <person name="Johnson J."/>
            <person name="Alcazar R."/>
            <person name="Noh H.J."/>
            <person name="Russell P."/>
            <person name="Aken B."/>
            <person name="Alfoldi J."/>
            <person name="Amemiya C."/>
            <person name="Azzouzi N."/>
            <person name="Baroiller J.F."/>
            <person name="Barloy-Hubler F."/>
            <person name="Berlin A."/>
            <person name="Bloomquist R."/>
            <person name="Carleton K.L."/>
            <person name="Conte M.A."/>
            <person name="D'Cotta H."/>
            <person name="Eshel O."/>
            <person name="Gaffney L."/>
            <person name="Galibert F."/>
            <person name="Gante H.F."/>
            <person name="Gnerre S."/>
            <person name="Greuter L."/>
            <person name="Guyon R."/>
            <person name="Haddad N.S."/>
            <person name="Haerty W."/>
            <person name="Harris R.M."/>
            <person name="Hofmann H.A."/>
            <person name="Hourlier T."/>
            <person name="Hulata G."/>
            <person name="Jaffe D.B."/>
            <person name="Lara M."/>
            <person name="Lee A.P."/>
            <person name="MacCallum I."/>
            <person name="Mwaiko S."/>
            <person name="Nikaido M."/>
            <person name="Nishihara H."/>
            <person name="Ozouf-Costaz C."/>
            <person name="Penman D.J."/>
            <person name="Przybylski D."/>
            <person name="Rakotomanga M."/>
            <person name="Renn S.C.P."/>
            <person name="Ribeiro F.J."/>
            <person name="Ron M."/>
            <person name="Salzburger W."/>
            <person name="Sanchez-Pulido L."/>
            <person name="Santos M.E."/>
            <person name="Searle S."/>
            <person name="Sharpe T."/>
            <person name="Swofford R."/>
            <person name="Tan F.J."/>
            <person name="Williams L."/>
            <person name="Young S."/>
            <person name="Yin S."/>
            <person name="Okada N."/>
            <person name="Kocher T.D."/>
            <person name="Miska E.A."/>
            <person name="Lander E.S."/>
            <person name="Venkatesh B."/>
            <person name="Fernald R.D."/>
            <person name="Meyer A."/>
            <person name="Ponting C.P."/>
            <person name="Streelman J.T."/>
            <person name="Lindblad-Toh K."/>
            <person name="Seehausen O."/>
            <person name="Di Palma F."/>
        </authorList>
    </citation>
    <scope>NUCLEOTIDE SEQUENCE</scope>
</reference>
<keyword evidence="5" id="KW-1003">Cell membrane</keyword>